<evidence type="ECO:0000256" key="1">
    <source>
        <dbReference type="SAM" id="Phobius"/>
    </source>
</evidence>
<feature type="transmembrane region" description="Helical" evidence="1">
    <location>
        <begin position="6"/>
        <end position="23"/>
    </location>
</feature>
<evidence type="ECO:0000313" key="2">
    <source>
        <dbReference type="EMBL" id="VDN87627.1"/>
    </source>
</evidence>
<evidence type="ECO:0000313" key="4">
    <source>
        <dbReference type="WBParaSite" id="BPAG_0000647801-mRNA-1"/>
    </source>
</evidence>
<evidence type="ECO:0000313" key="3">
    <source>
        <dbReference type="Proteomes" id="UP000278627"/>
    </source>
</evidence>
<dbReference type="WBParaSite" id="BPAG_0000647801-mRNA-1">
    <property type="protein sequence ID" value="BPAG_0000647801-mRNA-1"/>
    <property type="gene ID" value="BPAG_0000647801"/>
</dbReference>
<dbReference type="STRING" id="6280.A0A0N4TE40"/>
<keyword evidence="1" id="KW-1133">Transmembrane helix</keyword>
<reference evidence="4" key="1">
    <citation type="submission" date="2017-02" db="UniProtKB">
        <authorList>
            <consortium name="WormBaseParasite"/>
        </authorList>
    </citation>
    <scope>IDENTIFICATION</scope>
</reference>
<keyword evidence="1" id="KW-0472">Membrane</keyword>
<name>A0A0N4TE40_BRUPA</name>
<sequence>MKAIGRYSLLGIFMLMIGLFFSYRRYLRLTSEPLEISSYITELELLNIQIPYHTEEWPVKISECTMSQCFDLSRCLAQDAFRVYVYPSDNSSVMSVVYSNILKVSSYT</sequence>
<protein>
    <submittedName>
        <fullName evidence="4">Inner membrane protein</fullName>
    </submittedName>
</protein>
<dbReference type="AlphaFoldDB" id="A0A0N4TE40"/>
<organism evidence="4">
    <name type="scientific">Brugia pahangi</name>
    <name type="common">Filarial nematode worm</name>
    <dbReference type="NCBI Taxonomy" id="6280"/>
    <lineage>
        <taxon>Eukaryota</taxon>
        <taxon>Metazoa</taxon>
        <taxon>Ecdysozoa</taxon>
        <taxon>Nematoda</taxon>
        <taxon>Chromadorea</taxon>
        <taxon>Rhabditida</taxon>
        <taxon>Spirurina</taxon>
        <taxon>Spiruromorpha</taxon>
        <taxon>Filarioidea</taxon>
        <taxon>Onchocercidae</taxon>
        <taxon>Brugia</taxon>
    </lineage>
</organism>
<dbReference type="EMBL" id="UZAD01005915">
    <property type="protein sequence ID" value="VDN87627.1"/>
    <property type="molecule type" value="Genomic_DNA"/>
</dbReference>
<reference evidence="2 3" key="2">
    <citation type="submission" date="2018-11" db="EMBL/GenBank/DDBJ databases">
        <authorList>
            <consortium name="Pathogen Informatics"/>
        </authorList>
    </citation>
    <scope>NUCLEOTIDE SEQUENCE [LARGE SCALE GENOMIC DNA]</scope>
</reference>
<gene>
    <name evidence="2" type="ORF">BPAG_LOCUS6441</name>
</gene>
<keyword evidence="3" id="KW-1185">Reference proteome</keyword>
<keyword evidence="1" id="KW-0812">Transmembrane</keyword>
<dbReference type="Proteomes" id="UP000278627">
    <property type="component" value="Unassembled WGS sequence"/>
</dbReference>
<proteinExistence type="predicted"/>
<accession>A0A0N4TE40</accession>